<evidence type="ECO:0000313" key="2">
    <source>
        <dbReference type="Proteomes" id="UP000030002"/>
    </source>
</evidence>
<dbReference type="AlphaFoldDB" id="A0A0A0J1A0"/>
<sequence length="203" mass="22782">MDVQLQRTSEDGEQAVPSTSDLSLPVFKLSDLGTAGLKRWYRLYDDHILRRAIEPAVEVINGASRFREPQLIMAAMSLEAAGHYRDPLRRPRRTLAEQIERCLAATEHDWSAIGTEAGIARAIAKTTNDLKHADRPNRPNGVELAVITNLAKLVMRMQVLDLLCIPPKVKQGFTRTNAVYQVVEKFRLNGVQVLEDGTLKREV</sequence>
<protein>
    <submittedName>
        <fullName evidence="1">Uncharacterized protein</fullName>
    </submittedName>
</protein>
<name>A0A0A0J1A0_9MICO</name>
<dbReference type="eggNOG" id="ENOG5032MQ1">
    <property type="taxonomic scope" value="Bacteria"/>
</dbReference>
<reference evidence="1 2" key="1">
    <citation type="submission" date="2013-08" db="EMBL/GenBank/DDBJ databases">
        <title>The genome sequence of Knoellia sinensis.</title>
        <authorList>
            <person name="Zhu W."/>
            <person name="Wang G."/>
        </authorList>
    </citation>
    <scope>NUCLEOTIDE SEQUENCE [LARGE SCALE GENOMIC DNA]</scope>
    <source>
        <strain evidence="1 2">KCTC 19936</strain>
    </source>
</reference>
<organism evidence="1 2">
    <name type="scientific">Knoellia sinensis KCTC 19936</name>
    <dbReference type="NCBI Taxonomy" id="1385520"/>
    <lineage>
        <taxon>Bacteria</taxon>
        <taxon>Bacillati</taxon>
        <taxon>Actinomycetota</taxon>
        <taxon>Actinomycetes</taxon>
        <taxon>Micrococcales</taxon>
        <taxon>Intrasporangiaceae</taxon>
        <taxon>Knoellia</taxon>
    </lineage>
</organism>
<keyword evidence="2" id="KW-1185">Reference proteome</keyword>
<comment type="caution">
    <text evidence="1">The sequence shown here is derived from an EMBL/GenBank/DDBJ whole genome shotgun (WGS) entry which is preliminary data.</text>
</comment>
<evidence type="ECO:0000313" key="1">
    <source>
        <dbReference type="EMBL" id="KGN31185.1"/>
    </source>
</evidence>
<accession>A0A0A0J1A0</accession>
<proteinExistence type="predicted"/>
<dbReference type="Proteomes" id="UP000030002">
    <property type="component" value="Unassembled WGS sequence"/>
</dbReference>
<dbReference type="EMBL" id="AVPJ01000013">
    <property type="protein sequence ID" value="KGN31185.1"/>
    <property type="molecule type" value="Genomic_DNA"/>
</dbReference>
<gene>
    <name evidence="1" type="ORF">N802_04585</name>
</gene>